<comment type="caution">
    <text evidence="1">The sequence shown here is derived from an EMBL/GenBank/DDBJ whole genome shotgun (WGS) entry which is preliminary data.</text>
</comment>
<evidence type="ECO:0000313" key="2">
    <source>
        <dbReference type="Proteomes" id="UP000828390"/>
    </source>
</evidence>
<proteinExistence type="predicted"/>
<reference evidence="1" key="2">
    <citation type="submission" date="2020-11" db="EMBL/GenBank/DDBJ databases">
        <authorList>
            <person name="McCartney M.A."/>
            <person name="Auch B."/>
            <person name="Kono T."/>
            <person name="Mallez S."/>
            <person name="Becker A."/>
            <person name="Gohl D.M."/>
            <person name="Silverstein K.A.T."/>
            <person name="Koren S."/>
            <person name="Bechman K.B."/>
            <person name="Herman A."/>
            <person name="Abrahante J.E."/>
            <person name="Garbe J."/>
        </authorList>
    </citation>
    <scope>NUCLEOTIDE SEQUENCE</scope>
    <source>
        <strain evidence="1">Duluth1</strain>
        <tissue evidence="1">Whole animal</tissue>
    </source>
</reference>
<dbReference type="AlphaFoldDB" id="A0A9D4EQI7"/>
<dbReference type="Proteomes" id="UP000828390">
    <property type="component" value="Unassembled WGS sequence"/>
</dbReference>
<evidence type="ECO:0000313" key="1">
    <source>
        <dbReference type="EMBL" id="KAH3783976.1"/>
    </source>
</evidence>
<name>A0A9D4EQI7_DREPO</name>
<keyword evidence="2" id="KW-1185">Reference proteome</keyword>
<reference evidence="1" key="1">
    <citation type="journal article" date="2019" name="bioRxiv">
        <title>The Genome of the Zebra Mussel, Dreissena polymorpha: A Resource for Invasive Species Research.</title>
        <authorList>
            <person name="McCartney M.A."/>
            <person name="Auch B."/>
            <person name="Kono T."/>
            <person name="Mallez S."/>
            <person name="Zhang Y."/>
            <person name="Obille A."/>
            <person name="Becker A."/>
            <person name="Abrahante J.E."/>
            <person name="Garbe J."/>
            <person name="Badalamenti J.P."/>
            <person name="Herman A."/>
            <person name="Mangelson H."/>
            <person name="Liachko I."/>
            <person name="Sullivan S."/>
            <person name="Sone E.D."/>
            <person name="Koren S."/>
            <person name="Silverstein K.A.T."/>
            <person name="Beckman K.B."/>
            <person name="Gohl D.M."/>
        </authorList>
    </citation>
    <scope>NUCLEOTIDE SEQUENCE</scope>
    <source>
        <strain evidence="1">Duluth1</strain>
        <tissue evidence="1">Whole animal</tissue>
    </source>
</reference>
<gene>
    <name evidence="1" type="ORF">DPMN_161926</name>
</gene>
<organism evidence="1 2">
    <name type="scientific">Dreissena polymorpha</name>
    <name type="common">Zebra mussel</name>
    <name type="synonym">Mytilus polymorpha</name>
    <dbReference type="NCBI Taxonomy" id="45954"/>
    <lineage>
        <taxon>Eukaryota</taxon>
        <taxon>Metazoa</taxon>
        <taxon>Spiralia</taxon>
        <taxon>Lophotrochozoa</taxon>
        <taxon>Mollusca</taxon>
        <taxon>Bivalvia</taxon>
        <taxon>Autobranchia</taxon>
        <taxon>Heteroconchia</taxon>
        <taxon>Euheterodonta</taxon>
        <taxon>Imparidentia</taxon>
        <taxon>Neoheterodontei</taxon>
        <taxon>Myida</taxon>
        <taxon>Dreissenoidea</taxon>
        <taxon>Dreissenidae</taxon>
        <taxon>Dreissena</taxon>
    </lineage>
</organism>
<protein>
    <submittedName>
        <fullName evidence="1">Uncharacterized protein</fullName>
    </submittedName>
</protein>
<dbReference type="EMBL" id="JAIWYP010000008">
    <property type="protein sequence ID" value="KAH3783976.1"/>
    <property type="molecule type" value="Genomic_DNA"/>
</dbReference>
<accession>A0A9D4EQI7</accession>
<sequence>MDYDYLECHRELTVIRNIADRQFERWQLLVVTDMAPPPQCCCLQWLVPVHSIFLTECTFPYCHIDAHGRVFMKKNRLKMFIAESGKDFGVDFINHCPLLAIGGMVDMVHAFRCAKLPEDINYFFRRPKPGHWPRTKFLTQLKDTGIFFVWTAHVENTTNWDPCKHLGTLTVQTFGNTQELYWRLYTNLMERLLMFDLTITQMKVYVIMKIIRK</sequence>